<sequence length="194" mass="21777">MTFHRHWTNFVELVFLLHANDHLQHRSLCPVKSMNNLGTLAASSVIPQVILDIVAGCTPWLRLCLSLCTPPRHLSACGRLTSDVVSEATGDTAPRNLPSRDVYKYTFRLHTSSRLTHFRHVNNHLFPSLRPLVVLRQSQSHIKTLGKRTRQPSFASYLHPGCKPGEWDCDVAESWYTSKVGVGLALSDQVAQTL</sequence>
<reference evidence="1" key="1">
    <citation type="submission" date="2018-11" db="EMBL/GenBank/DDBJ databases">
        <authorList>
            <consortium name="Pathogen Informatics"/>
        </authorList>
    </citation>
    <scope>NUCLEOTIDE SEQUENCE</scope>
</reference>
<gene>
    <name evidence="1" type="ORF">PXEA_LOCUS32341</name>
</gene>
<name>A0A448XKK8_9PLAT</name>
<accession>A0A448XKK8</accession>
<dbReference type="EMBL" id="CAAALY010259399">
    <property type="protein sequence ID" value="VEL38901.1"/>
    <property type="molecule type" value="Genomic_DNA"/>
</dbReference>
<protein>
    <submittedName>
        <fullName evidence="1">Uncharacterized protein</fullName>
    </submittedName>
</protein>
<keyword evidence="2" id="KW-1185">Reference proteome</keyword>
<evidence type="ECO:0000313" key="2">
    <source>
        <dbReference type="Proteomes" id="UP000784294"/>
    </source>
</evidence>
<dbReference type="AlphaFoldDB" id="A0A448XKK8"/>
<comment type="caution">
    <text evidence="1">The sequence shown here is derived from an EMBL/GenBank/DDBJ whole genome shotgun (WGS) entry which is preliminary data.</text>
</comment>
<proteinExistence type="predicted"/>
<evidence type="ECO:0000313" key="1">
    <source>
        <dbReference type="EMBL" id="VEL38901.1"/>
    </source>
</evidence>
<dbReference type="Proteomes" id="UP000784294">
    <property type="component" value="Unassembled WGS sequence"/>
</dbReference>
<organism evidence="1 2">
    <name type="scientific">Protopolystoma xenopodis</name>
    <dbReference type="NCBI Taxonomy" id="117903"/>
    <lineage>
        <taxon>Eukaryota</taxon>
        <taxon>Metazoa</taxon>
        <taxon>Spiralia</taxon>
        <taxon>Lophotrochozoa</taxon>
        <taxon>Platyhelminthes</taxon>
        <taxon>Monogenea</taxon>
        <taxon>Polyopisthocotylea</taxon>
        <taxon>Polystomatidea</taxon>
        <taxon>Polystomatidae</taxon>
        <taxon>Protopolystoma</taxon>
    </lineage>
</organism>